<keyword evidence="9" id="KW-0460">Magnesium</keyword>
<reference evidence="13" key="2">
    <citation type="journal article" date="2021" name="PeerJ">
        <title>Extensive microbial diversity within the chicken gut microbiome revealed by metagenomics and culture.</title>
        <authorList>
            <person name="Gilroy R."/>
            <person name="Ravi A."/>
            <person name="Getino M."/>
            <person name="Pursley I."/>
            <person name="Horton D.L."/>
            <person name="Alikhan N.F."/>
            <person name="Baker D."/>
            <person name="Gharbi K."/>
            <person name="Hall N."/>
            <person name="Watson M."/>
            <person name="Adriaenssens E.M."/>
            <person name="Foster-Nyarko E."/>
            <person name="Jarju S."/>
            <person name="Secka A."/>
            <person name="Antonio M."/>
            <person name="Oren A."/>
            <person name="Chaudhuri R.R."/>
            <person name="La Ragione R."/>
            <person name="Hildebrand F."/>
            <person name="Pallen M.J."/>
        </authorList>
    </citation>
    <scope>NUCLEOTIDE SEQUENCE</scope>
    <source>
        <strain evidence="13">CHK152-2871</strain>
    </source>
</reference>
<dbReference type="SUPFAM" id="SSF55347">
    <property type="entry name" value="Glyceraldehyde-3-phosphate dehydrogenase-like, C-terminal domain"/>
    <property type="match status" value="1"/>
</dbReference>
<feature type="binding site" evidence="9">
    <location>
        <position position="145"/>
    </location>
    <ligand>
        <name>Mn(2+)</name>
        <dbReference type="ChEBI" id="CHEBI:29035"/>
    </ligand>
</feature>
<evidence type="ECO:0000259" key="12">
    <source>
        <dbReference type="Pfam" id="PF13288"/>
    </source>
</evidence>
<dbReference type="EMBL" id="DVJQ01000065">
    <property type="protein sequence ID" value="HIS74853.1"/>
    <property type="molecule type" value="Genomic_DNA"/>
</dbReference>
<dbReference type="InterPro" id="IPR013512">
    <property type="entry name" value="DXP_reductoisomerase_N"/>
</dbReference>
<feature type="binding site" evidence="9">
    <location>
        <position position="206"/>
    </location>
    <ligand>
        <name>1-deoxy-D-xylulose 5-phosphate</name>
        <dbReference type="ChEBI" id="CHEBI:57792"/>
    </ligand>
</feature>
<dbReference type="FunFam" id="3.40.50.720:FF:000045">
    <property type="entry name" value="1-deoxy-D-xylulose 5-phosphate reductoisomerase"/>
    <property type="match status" value="1"/>
</dbReference>
<dbReference type="Pfam" id="PF02670">
    <property type="entry name" value="DXP_reductoisom"/>
    <property type="match status" value="1"/>
</dbReference>
<organism evidence="13 14">
    <name type="scientific">Candidatus Galligastranaerophilus intestinavium</name>
    <dbReference type="NCBI Taxonomy" id="2840836"/>
    <lineage>
        <taxon>Bacteria</taxon>
        <taxon>Candidatus Galligastranaerophilus</taxon>
    </lineage>
</organism>
<comment type="catalytic activity">
    <reaction evidence="8">
        <text>2-C-methyl-D-erythritol 4-phosphate + NADP(+) = 1-deoxy-D-xylulose 5-phosphate + NADPH + H(+)</text>
        <dbReference type="Rhea" id="RHEA:13717"/>
        <dbReference type="ChEBI" id="CHEBI:15378"/>
        <dbReference type="ChEBI" id="CHEBI:57783"/>
        <dbReference type="ChEBI" id="CHEBI:57792"/>
        <dbReference type="ChEBI" id="CHEBI:58262"/>
        <dbReference type="ChEBI" id="CHEBI:58349"/>
        <dbReference type="EC" id="1.1.1.267"/>
    </reaction>
    <physiologicalReaction direction="right-to-left" evidence="8">
        <dbReference type="Rhea" id="RHEA:13719"/>
    </physiologicalReaction>
</comment>
<evidence type="ECO:0000256" key="4">
    <source>
        <dbReference type="ARBA" id="ARBA00022857"/>
    </source>
</evidence>
<sequence>MKKITLLGSTGSIGTQALEVLDYLDEYEVLALAAGKNVRLLCAQIEKYRPKRVCIQKQEDVQLVKSKFPQVEVLWGLDGLMELCSDTQNDIILVATSGKIGLKPTLRAIENKINIALANKETLVMAGEIVMKKAKENNVKILPVDSEHSAILQCLSDKNNDPYKLIITASGGPFLNKTREEMGKSNALEALKHPRWHMGRKITIDSATLMNKGLEVIEAHYLFNMDYKDIKVVIHPQSLVHSFVEFIDGSMLAQVGFPSMHIPIQYALTYPKRHKGIKTDGFSLFGQTMTFEKPDLDKFRCLKMAYEAGLDGTSSLVVLNAANEVAVNNFLEGKIHFLDIEKTVEKALLEHNTIKNLTIDEILELDLETRKRYAK</sequence>
<comment type="cofactor">
    <cofactor evidence="9">
        <name>Mg(2+)</name>
        <dbReference type="ChEBI" id="CHEBI:18420"/>
    </cofactor>
    <cofactor evidence="9">
        <name>Mn(2+)</name>
        <dbReference type="ChEBI" id="CHEBI:29035"/>
    </cofactor>
</comment>
<evidence type="ECO:0000313" key="14">
    <source>
        <dbReference type="Proteomes" id="UP000886865"/>
    </source>
</evidence>
<dbReference type="PANTHER" id="PTHR30525">
    <property type="entry name" value="1-DEOXY-D-XYLULOSE 5-PHOSPHATE REDUCTOISOMERASE"/>
    <property type="match status" value="1"/>
</dbReference>
<evidence type="ECO:0000256" key="8">
    <source>
        <dbReference type="ARBA" id="ARBA00048543"/>
    </source>
</evidence>
<gene>
    <name evidence="9" type="primary">dxr</name>
    <name evidence="13" type="ORF">IAA86_07520</name>
</gene>
<feature type="binding site" evidence="9">
    <location>
        <position position="215"/>
    </location>
    <ligand>
        <name>Mn(2+)</name>
        <dbReference type="ChEBI" id="CHEBI:29035"/>
    </ligand>
</feature>
<feature type="binding site" evidence="9">
    <location>
        <position position="35"/>
    </location>
    <ligand>
        <name>NADPH</name>
        <dbReference type="ChEBI" id="CHEBI:57783"/>
    </ligand>
</feature>
<reference evidence="13" key="1">
    <citation type="submission" date="2020-10" db="EMBL/GenBank/DDBJ databases">
        <authorList>
            <person name="Gilroy R."/>
        </authorList>
    </citation>
    <scope>NUCLEOTIDE SEQUENCE</scope>
    <source>
        <strain evidence="13">CHK152-2871</strain>
    </source>
</reference>
<feature type="binding site" evidence="9">
    <location>
        <position position="211"/>
    </location>
    <ligand>
        <name>1-deoxy-D-xylulose 5-phosphate</name>
        <dbReference type="ChEBI" id="CHEBI:57792"/>
    </ligand>
</feature>
<feature type="binding site" evidence="9">
    <location>
        <position position="215"/>
    </location>
    <ligand>
        <name>1-deoxy-D-xylulose 5-phosphate</name>
        <dbReference type="ChEBI" id="CHEBI:57792"/>
    </ligand>
</feature>
<evidence type="ECO:0000256" key="5">
    <source>
        <dbReference type="ARBA" id="ARBA00023002"/>
    </source>
</evidence>
<dbReference type="Gene3D" id="3.40.50.720">
    <property type="entry name" value="NAD(P)-binding Rossmann-like Domain"/>
    <property type="match status" value="1"/>
</dbReference>
<keyword evidence="6 9" id="KW-0464">Manganese</keyword>
<proteinExistence type="inferred from homology"/>
<dbReference type="InterPro" id="IPR026877">
    <property type="entry name" value="DXPR_C"/>
</dbReference>
<protein>
    <recommendedName>
        <fullName evidence="9">1-deoxy-D-xylulose 5-phosphate reductoisomerase</fullName>
        <shortName evidence="9">DXP reductoisomerase</shortName>
        <ecNumber evidence="9">1.1.1.267</ecNumber>
    </recommendedName>
    <alternativeName>
        <fullName evidence="9">1-deoxyxylulose-5-phosphate reductoisomerase</fullName>
    </alternativeName>
    <alternativeName>
        <fullName evidence="9">2-C-methyl-D-erythritol 4-phosphate synthase</fullName>
    </alternativeName>
</protein>
<comment type="caution">
    <text evidence="13">The sequence shown here is derived from an EMBL/GenBank/DDBJ whole genome shotgun (WGS) entry which is preliminary data.</text>
</comment>
<evidence type="ECO:0000313" key="13">
    <source>
        <dbReference type="EMBL" id="HIS74853.1"/>
    </source>
</evidence>
<comment type="pathway">
    <text evidence="1 9">Isoprenoid biosynthesis; isopentenyl diphosphate biosynthesis via DXP pathway; isopentenyl diphosphate from 1-deoxy-D-xylulose 5-phosphate: step 1/6.</text>
</comment>
<dbReference type="Pfam" id="PF08436">
    <property type="entry name" value="DXP_redisom_C"/>
    <property type="match status" value="1"/>
</dbReference>
<dbReference type="PANTHER" id="PTHR30525:SF0">
    <property type="entry name" value="1-DEOXY-D-XYLULOSE 5-PHOSPHATE REDUCTOISOMERASE, CHLOROPLASTIC"/>
    <property type="match status" value="1"/>
</dbReference>
<feature type="binding site" evidence="9">
    <location>
        <position position="146"/>
    </location>
    <ligand>
        <name>1-deoxy-D-xylulose 5-phosphate</name>
        <dbReference type="ChEBI" id="CHEBI:57792"/>
    </ligand>
</feature>
<evidence type="ECO:0000256" key="7">
    <source>
        <dbReference type="ARBA" id="ARBA00023229"/>
    </source>
</evidence>
<feature type="binding site" evidence="9">
    <location>
        <position position="119"/>
    </location>
    <ligand>
        <name>NADPH</name>
        <dbReference type="ChEBI" id="CHEBI:57783"/>
    </ligand>
</feature>
<feature type="binding site" evidence="9">
    <location>
        <position position="193"/>
    </location>
    <ligand>
        <name>1-deoxy-D-xylulose 5-phosphate</name>
        <dbReference type="ChEBI" id="CHEBI:57792"/>
    </ligand>
</feature>
<dbReference type="SUPFAM" id="SSF69055">
    <property type="entry name" value="1-deoxy-D-xylulose-5-phosphate reductoisomerase, C-terminal domain"/>
    <property type="match status" value="1"/>
</dbReference>
<feature type="binding site" evidence="9">
    <location>
        <position position="212"/>
    </location>
    <ligand>
        <name>1-deoxy-D-xylulose 5-phosphate</name>
        <dbReference type="ChEBI" id="CHEBI:57792"/>
    </ligand>
</feature>
<dbReference type="GO" id="GO:0030604">
    <property type="term" value="F:1-deoxy-D-xylulose-5-phosphate reductoisomerase activity"/>
    <property type="evidence" value="ECO:0007669"/>
    <property type="project" value="UniProtKB-UniRule"/>
</dbReference>
<keyword evidence="3 9" id="KW-0479">Metal-binding</keyword>
<feature type="binding site" evidence="9">
    <location>
        <position position="121"/>
    </location>
    <ligand>
        <name>NADPH</name>
        <dbReference type="ChEBI" id="CHEBI:57783"/>
    </ligand>
</feature>
<keyword evidence="5 9" id="KW-0560">Oxidoreductase</keyword>
<dbReference type="PIRSF" id="PIRSF006205">
    <property type="entry name" value="Dxp_reductismrs"/>
    <property type="match status" value="1"/>
</dbReference>
<name>A0A9D1FJX3_9BACT</name>
<feature type="binding site" evidence="9">
    <location>
        <position position="170"/>
    </location>
    <ligand>
        <name>1-deoxy-D-xylulose 5-phosphate</name>
        <dbReference type="ChEBI" id="CHEBI:57792"/>
    </ligand>
</feature>
<dbReference type="Gene3D" id="1.10.1740.10">
    <property type="match status" value="1"/>
</dbReference>
<dbReference type="AlphaFoldDB" id="A0A9D1FJX3"/>
<dbReference type="SUPFAM" id="SSF51735">
    <property type="entry name" value="NAD(P)-binding Rossmann-fold domains"/>
    <property type="match status" value="1"/>
</dbReference>
<feature type="binding site" evidence="9">
    <location>
        <position position="11"/>
    </location>
    <ligand>
        <name>NADPH</name>
        <dbReference type="ChEBI" id="CHEBI:57783"/>
    </ligand>
</feature>
<feature type="binding site" evidence="9">
    <location>
        <position position="37"/>
    </location>
    <ligand>
        <name>NADPH</name>
        <dbReference type="ChEBI" id="CHEBI:57783"/>
    </ligand>
</feature>
<evidence type="ECO:0000259" key="10">
    <source>
        <dbReference type="Pfam" id="PF02670"/>
    </source>
</evidence>
<dbReference type="GO" id="GO:0070402">
    <property type="term" value="F:NADPH binding"/>
    <property type="evidence" value="ECO:0007669"/>
    <property type="project" value="InterPro"/>
</dbReference>
<evidence type="ECO:0000256" key="1">
    <source>
        <dbReference type="ARBA" id="ARBA00005094"/>
    </source>
</evidence>
<keyword evidence="7 9" id="KW-0414">Isoprene biosynthesis</keyword>
<feature type="domain" description="DXP reductoisomerase C-terminal" evidence="12">
    <location>
        <begin position="256"/>
        <end position="371"/>
    </location>
</feature>
<feature type="domain" description="1-deoxy-D-xylulose 5-phosphate reductoisomerase C-terminal" evidence="11">
    <location>
        <begin position="141"/>
        <end position="223"/>
    </location>
</feature>
<dbReference type="InterPro" id="IPR003821">
    <property type="entry name" value="DXP_reductoisomerase"/>
</dbReference>
<evidence type="ECO:0000259" key="11">
    <source>
        <dbReference type="Pfam" id="PF08436"/>
    </source>
</evidence>
<dbReference type="NCBIfam" id="TIGR00243">
    <property type="entry name" value="Dxr"/>
    <property type="match status" value="1"/>
</dbReference>
<dbReference type="InterPro" id="IPR036169">
    <property type="entry name" value="DXPR_C_sf"/>
</dbReference>
<dbReference type="HAMAP" id="MF_00183">
    <property type="entry name" value="DXP_reductoisom"/>
    <property type="match status" value="1"/>
</dbReference>
<feature type="binding site" evidence="9">
    <location>
        <position position="12"/>
    </location>
    <ligand>
        <name>NADPH</name>
        <dbReference type="ChEBI" id="CHEBI:57783"/>
    </ligand>
</feature>
<comment type="function">
    <text evidence="9">Catalyzes the NADPH-dependent rearrangement and reduction of 1-deoxy-D-xylulose-5-phosphate (DXP) to 2-C-methyl-D-erythritol 4-phosphate (MEP).</text>
</comment>
<feature type="domain" description="1-deoxy-D-xylulose 5-phosphate reductoisomerase N-terminal" evidence="10">
    <location>
        <begin position="4"/>
        <end position="127"/>
    </location>
</feature>
<dbReference type="GO" id="GO:0051484">
    <property type="term" value="P:isopentenyl diphosphate biosynthetic process, methylerythritol 4-phosphate pathway involved in terpenoid biosynthetic process"/>
    <property type="evidence" value="ECO:0007669"/>
    <property type="project" value="TreeGrafter"/>
</dbReference>
<feature type="binding site" evidence="9">
    <location>
        <position position="120"/>
    </location>
    <ligand>
        <name>1-deoxy-D-xylulose 5-phosphate</name>
        <dbReference type="ChEBI" id="CHEBI:57792"/>
    </ligand>
</feature>
<feature type="binding site" evidence="9">
    <location>
        <position position="13"/>
    </location>
    <ligand>
        <name>NADPH</name>
        <dbReference type="ChEBI" id="CHEBI:57783"/>
    </ligand>
</feature>
<feature type="binding site" evidence="9">
    <location>
        <position position="36"/>
    </location>
    <ligand>
        <name>NADPH</name>
        <dbReference type="ChEBI" id="CHEBI:57783"/>
    </ligand>
</feature>
<dbReference type="InterPro" id="IPR013644">
    <property type="entry name" value="DXP_reductoisomerase_C"/>
</dbReference>
<evidence type="ECO:0000256" key="2">
    <source>
        <dbReference type="ARBA" id="ARBA00006825"/>
    </source>
</evidence>
<evidence type="ECO:0000256" key="6">
    <source>
        <dbReference type="ARBA" id="ARBA00023211"/>
    </source>
</evidence>
<dbReference type="Pfam" id="PF13288">
    <property type="entry name" value="DXPR_C"/>
    <property type="match status" value="1"/>
</dbReference>
<dbReference type="InterPro" id="IPR036291">
    <property type="entry name" value="NAD(P)-bd_dom_sf"/>
</dbReference>
<accession>A0A9D1FJX3</accession>
<dbReference type="GO" id="GO:0030145">
    <property type="term" value="F:manganese ion binding"/>
    <property type="evidence" value="ECO:0007669"/>
    <property type="project" value="TreeGrafter"/>
</dbReference>
<evidence type="ECO:0000256" key="9">
    <source>
        <dbReference type="HAMAP-Rule" id="MF_00183"/>
    </source>
</evidence>
<feature type="binding site" evidence="9">
    <location>
        <position position="147"/>
    </location>
    <ligand>
        <name>Mn(2+)</name>
        <dbReference type="ChEBI" id="CHEBI:29035"/>
    </ligand>
</feature>
<feature type="binding site" evidence="9">
    <location>
        <position position="10"/>
    </location>
    <ligand>
        <name>NADPH</name>
        <dbReference type="ChEBI" id="CHEBI:57783"/>
    </ligand>
</feature>
<dbReference type="Proteomes" id="UP000886865">
    <property type="component" value="Unassembled WGS sequence"/>
</dbReference>
<evidence type="ECO:0000256" key="3">
    <source>
        <dbReference type="ARBA" id="ARBA00022723"/>
    </source>
</evidence>
<keyword evidence="4 9" id="KW-0521">NADP</keyword>
<feature type="binding site" evidence="9">
    <location>
        <position position="199"/>
    </location>
    <ligand>
        <name>NADPH</name>
        <dbReference type="ChEBI" id="CHEBI:57783"/>
    </ligand>
</feature>
<dbReference type="EC" id="1.1.1.267" evidence="9"/>
<comment type="similarity">
    <text evidence="2 9">Belongs to the DXR family.</text>
</comment>
<feature type="binding site" evidence="9">
    <location>
        <position position="147"/>
    </location>
    <ligand>
        <name>1-deoxy-D-xylulose 5-phosphate</name>
        <dbReference type="ChEBI" id="CHEBI:57792"/>
    </ligand>
</feature>